<dbReference type="GO" id="GO:0005886">
    <property type="term" value="C:plasma membrane"/>
    <property type="evidence" value="ECO:0007669"/>
    <property type="project" value="UniProtKB-SubCell"/>
</dbReference>
<keyword evidence="9" id="KW-1185">Reference proteome</keyword>
<name>A0A1Q6DWW7_METT1</name>
<keyword evidence="2" id="KW-1003">Cell membrane</keyword>
<evidence type="ECO:0000313" key="9">
    <source>
        <dbReference type="Proteomes" id="UP000185744"/>
    </source>
</evidence>
<feature type="transmembrane region" description="Helical" evidence="6">
    <location>
        <begin position="195"/>
        <end position="215"/>
    </location>
</feature>
<keyword evidence="3 6" id="KW-0812">Transmembrane</keyword>
<protein>
    <submittedName>
        <fullName evidence="8">Membrane protein DedA family</fullName>
    </submittedName>
</protein>
<comment type="subcellular location">
    <subcellularLocation>
        <location evidence="1">Cell membrane</location>
        <topology evidence="1">Multi-pass membrane protein</topology>
    </subcellularLocation>
</comment>
<gene>
    <name evidence="8" type="ORF">BTN85_1358</name>
</gene>
<evidence type="ECO:0000313" key="8">
    <source>
        <dbReference type="EMBL" id="OKY78855.1"/>
    </source>
</evidence>
<accession>A0A1Q6DWW7</accession>
<feature type="domain" description="VTT" evidence="7">
    <location>
        <begin position="73"/>
        <end position="190"/>
    </location>
</feature>
<comment type="caution">
    <text evidence="8">The sequence shown here is derived from an EMBL/GenBank/DDBJ whole genome shotgun (WGS) entry which is preliminary data.</text>
</comment>
<reference evidence="8" key="1">
    <citation type="submission" date="2016-12" db="EMBL/GenBank/DDBJ databases">
        <title>Discovery of methanogenic haloarchaea.</title>
        <authorList>
            <person name="Sorokin D.Y."/>
            <person name="Makarova K.S."/>
            <person name="Abbas B."/>
            <person name="Ferrer M."/>
            <person name="Golyshin P.N."/>
        </authorList>
    </citation>
    <scope>NUCLEOTIDE SEQUENCE [LARGE SCALE GENOMIC DNA]</scope>
    <source>
        <strain evidence="8">HMET1</strain>
    </source>
</reference>
<dbReference type="PANTHER" id="PTHR12677:SF59">
    <property type="entry name" value="GOLGI APPARATUS MEMBRANE PROTEIN TVP38-RELATED"/>
    <property type="match status" value="1"/>
</dbReference>
<feature type="transmembrane region" description="Helical" evidence="6">
    <location>
        <begin position="12"/>
        <end position="32"/>
    </location>
</feature>
<dbReference type="EMBL" id="MSDW01000001">
    <property type="protein sequence ID" value="OKY78855.1"/>
    <property type="molecule type" value="Genomic_DNA"/>
</dbReference>
<dbReference type="InterPro" id="IPR032816">
    <property type="entry name" value="VTT_dom"/>
</dbReference>
<evidence type="ECO:0000256" key="1">
    <source>
        <dbReference type="ARBA" id="ARBA00004651"/>
    </source>
</evidence>
<evidence type="ECO:0000256" key="3">
    <source>
        <dbReference type="ARBA" id="ARBA00022692"/>
    </source>
</evidence>
<dbReference type="PANTHER" id="PTHR12677">
    <property type="entry name" value="GOLGI APPARATUS MEMBRANE PROTEIN TVP38-RELATED"/>
    <property type="match status" value="1"/>
</dbReference>
<evidence type="ECO:0000256" key="5">
    <source>
        <dbReference type="ARBA" id="ARBA00023136"/>
    </source>
</evidence>
<feature type="transmembrane region" description="Helical" evidence="6">
    <location>
        <begin position="85"/>
        <end position="109"/>
    </location>
</feature>
<feature type="transmembrane region" description="Helical" evidence="6">
    <location>
        <begin position="52"/>
        <end position="73"/>
    </location>
</feature>
<dbReference type="Proteomes" id="UP000185744">
    <property type="component" value="Unassembled WGS sequence"/>
</dbReference>
<dbReference type="AlphaFoldDB" id="A0A1Q6DWW7"/>
<evidence type="ECO:0000256" key="6">
    <source>
        <dbReference type="SAM" id="Phobius"/>
    </source>
</evidence>
<dbReference type="Pfam" id="PF09335">
    <property type="entry name" value="VTT_dom"/>
    <property type="match status" value="1"/>
</dbReference>
<dbReference type="InParanoid" id="A0A1Q6DWW7"/>
<feature type="transmembrane region" description="Helical" evidence="6">
    <location>
        <begin position="170"/>
        <end position="189"/>
    </location>
</feature>
<dbReference type="InterPro" id="IPR015414">
    <property type="entry name" value="TMEM64"/>
</dbReference>
<keyword evidence="4 6" id="KW-1133">Transmembrane helix</keyword>
<feature type="transmembrane region" description="Helical" evidence="6">
    <location>
        <begin position="137"/>
        <end position="158"/>
    </location>
</feature>
<evidence type="ECO:0000259" key="7">
    <source>
        <dbReference type="Pfam" id="PF09335"/>
    </source>
</evidence>
<sequence>MFDEIESVKQNYRYILLMLVFLVAIIIAYRYLSPFLDFFYDIDSLREFIRGFGVFSPILFIGVMIFQILAAPIPGHVIYLAGGYLFSPIPGIIYSLIGLFIGSFIAIYLSRCLGRPFVERMVSAEHLEKFDQLSSGYGLPAIFFIFLLPGFPDDALCFISGLTNLRLRGLLIAVMMGRAPSLILMVIAGRNLAEAEWMMFFLIILVISIVSLIALKYRKRIFNYGNSTQK</sequence>
<dbReference type="STRING" id="1903181.BTN85_1358"/>
<keyword evidence="5 6" id="KW-0472">Membrane</keyword>
<organism evidence="8 9">
    <name type="scientific">Methanohalarchaeum thermophilum</name>
    <dbReference type="NCBI Taxonomy" id="1903181"/>
    <lineage>
        <taxon>Archaea</taxon>
        <taxon>Methanobacteriati</taxon>
        <taxon>Methanobacteriota</taxon>
        <taxon>Methanonatronarchaeia</taxon>
        <taxon>Methanonatronarchaeales</taxon>
        <taxon>Methanonatronarchaeaceae</taxon>
        <taxon>Candidatus Methanohalarchaeum</taxon>
    </lineage>
</organism>
<proteinExistence type="predicted"/>
<evidence type="ECO:0000256" key="2">
    <source>
        <dbReference type="ARBA" id="ARBA00022475"/>
    </source>
</evidence>
<evidence type="ECO:0000256" key="4">
    <source>
        <dbReference type="ARBA" id="ARBA00022989"/>
    </source>
</evidence>